<evidence type="ECO:0000256" key="2">
    <source>
        <dbReference type="ARBA" id="ARBA00007466"/>
    </source>
</evidence>
<reference evidence="8 9" key="1">
    <citation type="journal article" date="2009" name="Nature">
        <title>Evolution of pathogenicity and sexual reproduction in eight Candida genomes.</title>
        <authorList>
            <person name="Butler G."/>
            <person name="Rasmussen M.D."/>
            <person name="Lin M.F."/>
            <person name="Santos M.A."/>
            <person name="Sakthikumar S."/>
            <person name="Munro C.A."/>
            <person name="Rheinbay E."/>
            <person name="Grabherr M."/>
            <person name="Forche A."/>
            <person name="Reedy J.L."/>
            <person name="Agrafioti I."/>
            <person name="Arnaud M.B."/>
            <person name="Bates S."/>
            <person name="Brown A.J."/>
            <person name="Brunke S."/>
            <person name="Costanzo M.C."/>
            <person name="Fitzpatrick D.A."/>
            <person name="de Groot P.W."/>
            <person name="Harris D."/>
            <person name="Hoyer L.L."/>
            <person name="Hube B."/>
            <person name="Klis F.M."/>
            <person name="Kodira C."/>
            <person name="Lennard N."/>
            <person name="Logue M.E."/>
            <person name="Martin R."/>
            <person name="Neiman A.M."/>
            <person name="Nikolaou E."/>
            <person name="Quail M.A."/>
            <person name="Quinn J."/>
            <person name="Santos M.C."/>
            <person name="Schmitzberger F.F."/>
            <person name="Sherlock G."/>
            <person name="Shah P."/>
            <person name="Silverstein K.A."/>
            <person name="Skrzypek M.S."/>
            <person name="Soll D."/>
            <person name="Staggs R."/>
            <person name="Stansfield I."/>
            <person name="Stumpf M.P."/>
            <person name="Sudbery P.E."/>
            <person name="Srikantha T."/>
            <person name="Zeng Q."/>
            <person name="Berman J."/>
            <person name="Berriman M."/>
            <person name="Heitman J."/>
            <person name="Gow N.A."/>
            <person name="Lorenz M.C."/>
            <person name="Birren B.W."/>
            <person name="Kellis M."/>
            <person name="Cuomo C.A."/>
        </authorList>
    </citation>
    <scope>NUCLEOTIDE SEQUENCE [LARGE SCALE GENOMIC DNA]</scope>
    <source>
        <strain evidence="9">ATCC 6260 / CBS 566 / DSM 6381 / JCM 1539 / NBRC 10279 / NRRL Y-324</strain>
    </source>
</reference>
<keyword evidence="3" id="KW-0690">Ribosome biogenesis</keyword>
<dbReference type="FunCoup" id="A5DEX6">
    <property type="interactions" value="1150"/>
</dbReference>
<dbReference type="OMA" id="KSCWPSL"/>
<feature type="region of interest" description="Disordered" evidence="7">
    <location>
        <begin position="272"/>
        <end position="371"/>
    </location>
</feature>
<dbReference type="eggNOG" id="KOG2147">
    <property type="taxonomic scope" value="Eukaryota"/>
</dbReference>
<proteinExistence type="inferred from homology"/>
<dbReference type="STRING" id="294746.A5DEX6"/>
<dbReference type="HOGENOM" id="CLU_008874_0_0_1"/>
<comment type="function">
    <text evidence="6">Involved in nucleolar processing of pre-18S ribosomal RNA. Has a role in the nuclear export of 40S pre-ribosomal subunit to the cytoplasm.</text>
</comment>
<keyword evidence="9" id="KW-1185">Reference proteome</keyword>
<dbReference type="GO" id="GO:0030692">
    <property type="term" value="C:Noc4p-Nop14p complex"/>
    <property type="evidence" value="ECO:0007669"/>
    <property type="project" value="EnsemblFungi"/>
</dbReference>
<feature type="region of interest" description="Disordered" evidence="7">
    <location>
        <begin position="1"/>
        <end position="42"/>
    </location>
</feature>
<evidence type="ECO:0000256" key="5">
    <source>
        <dbReference type="ARBA" id="ARBA00023242"/>
    </source>
</evidence>
<name>A5DEX6_PICGU</name>
<dbReference type="GeneID" id="5127569"/>
<evidence type="ECO:0000256" key="4">
    <source>
        <dbReference type="ARBA" id="ARBA00022552"/>
    </source>
</evidence>
<dbReference type="VEuPathDB" id="FungiDB:PGUG_01827"/>
<feature type="compositionally biased region" description="Basic and acidic residues" evidence="7">
    <location>
        <begin position="272"/>
        <end position="310"/>
    </location>
</feature>
<evidence type="ECO:0000256" key="1">
    <source>
        <dbReference type="ARBA" id="ARBA00004604"/>
    </source>
</evidence>
<evidence type="ECO:0008006" key="10">
    <source>
        <dbReference type="Google" id="ProtNLM"/>
    </source>
</evidence>
<evidence type="ECO:0000313" key="9">
    <source>
        <dbReference type="Proteomes" id="UP000001997"/>
    </source>
</evidence>
<dbReference type="RefSeq" id="XP_001486156.2">
    <property type="nucleotide sequence ID" value="XM_001486106.1"/>
</dbReference>
<dbReference type="PANTHER" id="PTHR23183">
    <property type="entry name" value="NOP14"/>
    <property type="match status" value="1"/>
</dbReference>
<feature type="region of interest" description="Disordered" evidence="7">
    <location>
        <begin position="753"/>
        <end position="775"/>
    </location>
</feature>
<dbReference type="Pfam" id="PF04147">
    <property type="entry name" value="Nop14"/>
    <property type="match status" value="1"/>
</dbReference>
<feature type="compositionally biased region" description="Acidic residues" evidence="7">
    <location>
        <begin position="319"/>
        <end position="336"/>
    </location>
</feature>
<gene>
    <name evidence="8" type="ORF">PGUG_01827</name>
</gene>
<dbReference type="GO" id="GO:0000472">
    <property type="term" value="P:endonucleolytic cleavage to generate mature 5'-end of SSU-rRNA from (SSU-rRNA, 5.8S rRNA, LSU-rRNA)"/>
    <property type="evidence" value="ECO:0007669"/>
    <property type="project" value="EnsemblFungi"/>
</dbReference>
<dbReference type="InParanoid" id="A5DEX6"/>
<dbReference type="InterPro" id="IPR007276">
    <property type="entry name" value="Nop14"/>
</dbReference>
<evidence type="ECO:0000256" key="3">
    <source>
        <dbReference type="ARBA" id="ARBA00022517"/>
    </source>
</evidence>
<dbReference type="KEGG" id="pgu:PGUG_01827"/>
<comment type="similarity">
    <text evidence="2">Belongs to the NOP14 family.</text>
</comment>
<dbReference type="GO" id="GO:0000480">
    <property type="term" value="P:endonucleolytic cleavage in 5'-ETS of tricistronic rRNA transcript (SSU-rRNA, 5.8S rRNA, LSU-rRNA)"/>
    <property type="evidence" value="ECO:0007669"/>
    <property type="project" value="EnsemblFungi"/>
</dbReference>
<keyword evidence="5" id="KW-0539">Nucleus</keyword>
<organism evidence="8 9">
    <name type="scientific">Meyerozyma guilliermondii (strain ATCC 6260 / CBS 566 / DSM 6381 / JCM 1539 / NBRC 10279 / NRRL Y-324)</name>
    <name type="common">Yeast</name>
    <name type="synonym">Candida guilliermondii</name>
    <dbReference type="NCBI Taxonomy" id="294746"/>
    <lineage>
        <taxon>Eukaryota</taxon>
        <taxon>Fungi</taxon>
        <taxon>Dikarya</taxon>
        <taxon>Ascomycota</taxon>
        <taxon>Saccharomycotina</taxon>
        <taxon>Pichiomycetes</taxon>
        <taxon>Debaryomycetaceae</taxon>
        <taxon>Meyerozyma</taxon>
    </lineage>
</organism>
<keyword evidence="4" id="KW-0698">rRNA processing</keyword>
<dbReference type="GO" id="GO:0034511">
    <property type="term" value="F:U3 snoRNA binding"/>
    <property type="evidence" value="ECO:0007669"/>
    <property type="project" value="EnsemblFungi"/>
</dbReference>
<feature type="region of interest" description="Disordered" evidence="7">
    <location>
        <begin position="144"/>
        <end position="170"/>
    </location>
</feature>
<comment type="subcellular location">
    <subcellularLocation>
        <location evidence="1">Nucleus</location>
        <location evidence="1">Nucleolus</location>
    </subcellularLocation>
</comment>
<dbReference type="GO" id="GO:0000447">
    <property type="term" value="P:endonucleolytic cleavage in ITS1 to separate SSU-rRNA from 5.8S rRNA and LSU-rRNA from tricistronic rRNA transcript (SSU-rRNA, 5.8S rRNA, LSU-rRNA)"/>
    <property type="evidence" value="ECO:0007669"/>
    <property type="project" value="EnsemblFungi"/>
</dbReference>
<dbReference type="OrthoDB" id="441771at2759"/>
<feature type="compositionally biased region" description="Basic and acidic residues" evidence="7">
    <location>
        <begin position="759"/>
        <end position="768"/>
    </location>
</feature>
<dbReference type="PANTHER" id="PTHR23183:SF0">
    <property type="entry name" value="NUCLEOLAR PROTEIN 14"/>
    <property type="match status" value="1"/>
</dbReference>
<sequence>MAGSQLKQLRASLKEKGLVGQTNVKRKNKNAKTPSETRRQDHNKIISEIRNDFNQFDNRYNRTKHDVTTISKGKFVKVGSKQHNEASRNNQSVEQALKSEHEAKKKFRGRTGGLVDRRFGEGNANMTAEEKMLIRFARERESGNKKKHAFSLGSDDEEDGAEDDDDGFVLTHGGKAIADEESLGDQVTYADENSAQPLRRKSKAEVMKEVIAKSKFYKQQRQKEFAKTQDEIMDLDEDFGDVMQVMNEQPVPKQPIKSKTAEEIEYDSRVRELTYDRRAVPADRTKTDEELRKEHAEKMRKLEEEREKRMSGFASEGGDNIDDDFWENDQDEDEMEGVSIENGASSDSDEESETEVTSKSSKPKAAKHAIPSTQTEFISIVEGVEPSQQPRLVNSIVESHHPRLAAGNKEKMDVFVGILFQHVLYLADKDKELTETYISILVPLAENYNQALVENVRTELQQVQNHILDQKLRTRDLVLFAVIGVLFSTSDHYHLVVTPALILMNEAISSTQFRQVSLKQLAEAVYLSDMVLHYQRIAKRYVPEVACFLQRALMALVPQVEKLGGKPEFNLKPNDKRKNKVQISISGLSEDSPDFKFSLLDRILELCDRSVSMWRDNSGIVEITAPLIPILTHLARYFNNELTNLAAILTKIVKLHENAVKERVPLALQTHKALAIPTYAPKFEENFNPDKKSYDANRERQEINKMKHQLKKEKKSTMKDIRKQGRFSAREQIRDKKQMYEEYHKKMANIVSSISTTEGAEKNAYEREKKKRAKK</sequence>
<evidence type="ECO:0000256" key="7">
    <source>
        <dbReference type="SAM" id="MobiDB-lite"/>
    </source>
</evidence>
<evidence type="ECO:0000256" key="6">
    <source>
        <dbReference type="ARBA" id="ARBA00024695"/>
    </source>
</evidence>
<dbReference type="GO" id="GO:0032040">
    <property type="term" value="C:small-subunit processome"/>
    <property type="evidence" value="ECO:0007669"/>
    <property type="project" value="EnsemblFungi"/>
</dbReference>
<accession>A5DEX6</accession>
<protein>
    <recommendedName>
        <fullName evidence="10">Nucleolar complex protein 14</fullName>
    </recommendedName>
</protein>
<evidence type="ECO:0000313" key="8">
    <source>
        <dbReference type="EMBL" id="EDK37729.2"/>
    </source>
</evidence>
<feature type="region of interest" description="Disordered" evidence="7">
    <location>
        <begin position="81"/>
        <end position="109"/>
    </location>
</feature>
<feature type="compositionally biased region" description="Acidic residues" evidence="7">
    <location>
        <begin position="154"/>
        <end position="167"/>
    </location>
</feature>
<dbReference type="EMBL" id="CH408156">
    <property type="protein sequence ID" value="EDK37729.2"/>
    <property type="molecule type" value="Genomic_DNA"/>
</dbReference>
<dbReference type="Proteomes" id="UP000001997">
    <property type="component" value="Unassembled WGS sequence"/>
</dbReference>
<dbReference type="AlphaFoldDB" id="A5DEX6"/>